<reference evidence="1 2" key="1">
    <citation type="submission" date="2019-03" db="EMBL/GenBank/DDBJ databases">
        <title>Genomic Encyclopedia of Archaeal and Bacterial Type Strains, Phase II (KMG-II): from individual species to whole genera.</title>
        <authorList>
            <person name="Goeker M."/>
        </authorList>
    </citation>
    <scope>NUCLEOTIDE SEQUENCE [LARGE SCALE GENOMIC DNA]</scope>
    <source>
        <strain evidence="1 2">DSM 45499</strain>
    </source>
</reference>
<dbReference type="AlphaFoldDB" id="A0A4R7VV57"/>
<accession>A0A4R7VV57</accession>
<sequence length="43" mass="4504">MKDAFSALGPCGEGRARVLKDAFLTLSVTKDAFSALGWGGPVY</sequence>
<dbReference type="EMBL" id="SOCP01000004">
    <property type="protein sequence ID" value="TDV53732.1"/>
    <property type="molecule type" value="Genomic_DNA"/>
</dbReference>
<evidence type="ECO:0000313" key="2">
    <source>
        <dbReference type="Proteomes" id="UP000294927"/>
    </source>
</evidence>
<name>A0A4R7VV57_9PSEU</name>
<comment type="caution">
    <text evidence="1">The sequence shown here is derived from an EMBL/GenBank/DDBJ whole genome shotgun (WGS) entry which is preliminary data.</text>
</comment>
<organism evidence="1 2">
    <name type="scientific">Actinophytocola oryzae</name>
    <dbReference type="NCBI Taxonomy" id="502181"/>
    <lineage>
        <taxon>Bacteria</taxon>
        <taxon>Bacillati</taxon>
        <taxon>Actinomycetota</taxon>
        <taxon>Actinomycetes</taxon>
        <taxon>Pseudonocardiales</taxon>
        <taxon>Pseudonocardiaceae</taxon>
    </lineage>
</organism>
<dbReference type="Proteomes" id="UP000294927">
    <property type="component" value="Unassembled WGS sequence"/>
</dbReference>
<keyword evidence="2" id="KW-1185">Reference proteome</keyword>
<evidence type="ECO:0000313" key="1">
    <source>
        <dbReference type="EMBL" id="TDV53732.1"/>
    </source>
</evidence>
<gene>
    <name evidence="1" type="ORF">CLV71_104200</name>
</gene>
<proteinExistence type="predicted"/>
<protein>
    <submittedName>
        <fullName evidence="1">Uncharacterized protein</fullName>
    </submittedName>
</protein>